<evidence type="ECO:0000256" key="4">
    <source>
        <dbReference type="ARBA" id="ARBA00022640"/>
    </source>
</evidence>
<dbReference type="InterPro" id="IPR033966">
    <property type="entry name" value="RuBisCO"/>
</dbReference>
<evidence type="ECO:0000256" key="2">
    <source>
        <dbReference type="ARBA" id="ARBA00012287"/>
    </source>
</evidence>
<evidence type="ECO:0000256" key="7">
    <source>
        <dbReference type="ARBA" id="ARBA00023239"/>
    </source>
</evidence>
<evidence type="ECO:0000256" key="10">
    <source>
        <dbReference type="ARBA" id="ARBA00049469"/>
    </source>
</evidence>
<comment type="catalytic activity">
    <reaction evidence="10">
        <text>2 (2R)-3-phosphoglycerate + 2 H(+) = D-ribulose 1,5-bisphosphate + CO2 + H2O</text>
        <dbReference type="Rhea" id="RHEA:23124"/>
        <dbReference type="ChEBI" id="CHEBI:15377"/>
        <dbReference type="ChEBI" id="CHEBI:15378"/>
        <dbReference type="ChEBI" id="CHEBI:16526"/>
        <dbReference type="ChEBI" id="CHEBI:57870"/>
        <dbReference type="ChEBI" id="CHEBI:58272"/>
        <dbReference type="EC" id="4.1.1.39"/>
    </reaction>
</comment>
<dbReference type="InterPro" id="IPR036376">
    <property type="entry name" value="RuBisCO_lsu_C_sf"/>
</dbReference>
<dbReference type="InterPro" id="IPR020878">
    <property type="entry name" value="RuBisCo_large_chain_AS"/>
</dbReference>
<dbReference type="Proteomes" id="UP001187192">
    <property type="component" value="Unassembled WGS sequence"/>
</dbReference>
<dbReference type="Gene3D" id="3.20.20.110">
    <property type="entry name" value="Ribulose bisphosphate carboxylase, large subunit, C-terminal domain"/>
    <property type="match status" value="2"/>
</dbReference>
<dbReference type="EC" id="4.1.1.39" evidence="2"/>
<feature type="domain" description="Ribulose bisphosphate carboxylase large subunit C-terminal" evidence="11">
    <location>
        <begin position="96"/>
        <end position="156"/>
    </location>
</feature>
<keyword evidence="3" id="KW-0113">Calvin cycle</keyword>
<proteinExistence type="predicted"/>
<evidence type="ECO:0000256" key="9">
    <source>
        <dbReference type="ARBA" id="ARBA00048059"/>
    </source>
</evidence>
<name>A0AA88CRS4_FICCA</name>
<keyword evidence="13" id="KW-1185">Reference proteome</keyword>
<dbReference type="InterPro" id="IPR000685">
    <property type="entry name" value="RuBisCO_lsu_C"/>
</dbReference>
<evidence type="ECO:0000313" key="12">
    <source>
        <dbReference type="EMBL" id="GMN28870.1"/>
    </source>
</evidence>
<dbReference type="GO" id="GO:0019253">
    <property type="term" value="P:reductive pentose-phosphate cycle"/>
    <property type="evidence" value="ECO:0007669"/>
    <property type="project" value="UniProtKB-KW"/>
</dbReference>
<dbReference type="PANTHER" id="PTHR42704:SF15">
    <property type="entry name" value="RIBULOSE BISPHOSPHATE CARBOXYLASE LARGE CHAIN"/>
    <property type="match status" value="1"/>
</dbReference>
<evidence type="ECO:0000313" key="13">
    <source>
        <dbReference type="Proteomes" id="UP001187192"/>
    </source>
</evidence>
<dbReference type="PANTHER" id="PTHR42704">
    <property type="entry name" value="RIBULOSE BISPHOSPHATE CARBOXYLASE"/>
    <property type="match status" value="1"/>
</dbReference>
<organism evidence="12 13">
    <name type="scientific">Ficus carica</name>
    <name type="common">Common fig</name>
    <dbReference type="NCBI Taxonomy" id="3494"/>
    <lineage>
        <taxon>Eukaryota</taxon>
        <taxon>Viridiplantae</taxon>
        <taxon>Streptophyta</taxon>
        <taxon>Embryophyta</taxon>
        <taxon>Tracheophyta</taxon>
        <taxon>Spermatophyta</taxon>
        <taxon>Magnoliopsida</taxon>
        <taxon>eudicotyledons</taxon>
        <taxon>Gunneridae</taxon>
        <taxon>Pentapetalae</taxon>
        <taxon>rosids</taxon>
        <taxon>fabids</taxon>
        <taxon>Rosales</taxon>
        <taxon>Moraceae</taxon>
        <taxon>Ficeae</taxon>
        <taxon>Ficus</taxon>
    </lineage>
</organism>
<keyword evidence="8" id="KW-0120">Carbon dioxide fixation</keyword>
<comment type="caution">
    <text evidence="12">The sequence shown here is derived from an EMBL/GenBank/DDBJ whole genome shotgun (WGS) entry which is preliminary data.</text>
</comment>
<feature type="non-terminal residue" evidence="12">
    <location>
        <position position="1"/>
    </location>
</feature>
<evidence type="ECO:0000256" key="8">
    <source>
        <dbReference type="ARBA" id="ARBA00023300"/>
    </source>
</evidence>
<dbReference type="GO" id="GO:0004497">
    <property type="term" value="F:monooxygenase activity"/>
    <property type="evidence" value="ECO:0007669"/>
    <property type="project" value="UniProtKB-KW"/>
</dbReference>
<dbReference type="EMBL" id="BTGU01003236">
    <property type="protein sequence ID" value="GMN28870.1"/>
    <property type="molecule type" value="Genomic_DNA"/>
</dbReference>
<dbReference type="AlphaFoldDB" id="A0AA88CRS4"/>
<dbReference type="SUPFAM" id="SSF51649">
    <property type="entry name" value="RuBisCo, C-terminal domain"/>
    <property type="match status" value="1"/>
</dbReference>
<dbReference type="GO" id="GO:0016984">
    <property type="term" value="F:ribulose-bisphosphate carboxylase activity"/>
    <property type="evidence" value="ECO:0007669"/>
    <property type="project" value="UniProtKB-EC"/>
</dbReference>
<keyword evidence="7" id="KW-0456">Lyase</keyword>
<dbReference type="PROSITE" id="PS00157">
    <property type="entry name" value="RUBISCO_LARGE"/>
    <property type="match status" value="1"/>
</dbReference>
<dbReference type="GO" id="GO:0000287">
    <property type="term" value="F:magnesium ion binding"/>
    <property type="evidence" value="ECO:0007669"/>
    <property type="project" value="InterPro"/>
</dbReference>
<evidence type="ECO:0000256" key="3">
    <source>
        <dbReference type="ARBA" id="ARBA00022567"/>
    </source>
</evidence>
<evidence type="ECO:0000256" key="6">
    <source>
        <dbReference type="ARBA" id="ARBA00023033"/>
    </source>
</evidence>
<gene>
    <name evidence="12" type="ORF">TIFTF001_044287</name>
</gene>
<sequence>MIQKAISLAKRKAAIQYSLVRPPVITKTAFKRRVHGQLYGLTGLPVLIATKVDATTSSPLLEKKINILLMPCVRYVWKISESLLLILKLSKDHLMNYGRAVYECLRGGLDFTKDDENVNSQPFMRWRDHFLFCAEAIYKAQAETGEIKGHYLNATAGGFTANTSLAHYCRDNGLLLHIHRAMHAVIDRQKNHGIHFRVLAKALRMSGGDHIHS</sequence>
<dbReference type="GO" id="GO:0009536">
    <property type="term" value="C:plastid"/>
    <property type="evidence" value="ECO:0007669"/>
    <property type="project" value="UniProtKB-SubCell"/>
</dbReference>
<evidence type="ECO:0000259" key="11">
    <source>
        <dbReference type="Pfam" id="PF00016"/>
    </source>
</evidence>
<keyword evidence="5" id="KW-0560">Oxidoreductase</keyword>
<evidence type="ECO:0000256" key="1">
    <source>
        <dbReference type="ARBA" id="ARBA00004474"/>
    </source>
</evidence>
<keyword evidence="6" id="KW-0503">Monooxygenase</keyword>
<protein>
    <recommendedName>
        <fullName evidence="2">ribulose-bisphosphate carboxylase</fullName>
        <ecNumber evidence="2">4.1.1.39</ecNumber>
    </recommendedName>
</protein>
<comment type="catalytic activity">
    <reaction evidence="9">
        <text>D-ribulose 1,5-bisphosphate + O2 = 2-phosphoglycolate + (2R)-3-phosphoglycerate + 2 H(+)</text>
        <dbReference type="Rhea" id="RHEA:36631"/>
        <dbReference type="ChEBI" id="CHEBI:15378"/>
        <dbReference type="ChEBI" id="CHEBI:15379"/>
        <dbReference type="ChEBI" id="CHEBI:57870"/>
        <dbReference type="ChEBI" id="CHEBI:58033"/>
        <dbReference type="ChEBI" id="CHEBI:58272"/>
    </reaction>
</comment>
<reference evidence="12" key="1">
    <citation type="submission" date="2023-07" db="EMBL/GenBank/DDBJ databases">
        <title>draft genome sequence of fig (Ficus carica).</title>
        <authorList>
            <person name="Takahashi T."/>
            <person name="Nishimura K."/>
        </authorList>
    </citation>
    <scope>NUCLEOTIDE SEQUENCE</scope>
</reference>
<dbReference type="Pfam" id="PF00016">
    <property type="entry name" value="RuBisCO_large"/>
    <property type="match status" value="1"/>
</dbReference>
<keyword evidence="4" id="KW-0934">Plastid</keyword>
<comment type="subcellular location">
    <subcellularLocation>
        <location evidence="1">Plastid</location>
    </subcellularLocation>
</comment>
<accession>A0AA88CRS4</accession>
<evidence type="ECO:0000256" key="5">
    <source>
        <dbReference type="ARBA" id="ARBA00023002"/>
    </source>
</evidence>